<dbReference type="Proteomes" id="UP000059680">
    <property type="component" value="Chromosome 4"/>
</dbReference>
<reference evidence="3" key="1">
    <citation type="journal article" date="2005" name="Nature">
        <title>The map-based sequence of the rice genome.</title>
        <authorList>
            <consortium name="International rice genome sequencing project (IRGSP)"/>
            <person name="Matsumoto T."/>
            <person name="Wu J."/>
            <person name="Kanamori H."/>
            <person name="Katayose Y."/>
            <person name="Fujisawa M."/>
            <person name="Namiki N."/>
            <person name="Mizuno H."/>
            <person name="Yamamoto K."/>
            <person name="Antonio B.A."/>
            <person name="Baba T."/>
            <person name="Sakata K."/>
            <person name="Nagamura Y."/>
            <person name="Aoki H."/>
            <person name="Arikawa K."/>
            <person name="Arita K."/>
            <person name="Bito T."/>
            <person name="Chiden Y."/>
            <person name="Fujitsuka N."/>
            <person name="Fukunaka R."/>
            <person name="Hamada M."/>
            <person name="Harada C."/>
            <person name="Hayashi A."/>
            <person name="Hijishita S."/>
            <person name="Honda M."/>
            <person name="Hosokawa S."/>
            <person name="Ichikawa Y."/>
            <person name="Idonuma A."/>
            <person name="Iijima M."/>
            <person name="Ikeda M."/>
            <person name="Ikeno M."/>
            <person name="Ito K."/>
            <person name="Ito S."/>
            <person name="Ito T."/>
            <person name="Ito Y."/>
            <person name="Ito Y."/>
            <person name="Iwabuchi A."/>
            <person name="Kamiya K."/>
            <person name="Karasawa W."/>
            <person name="Kurita K."/>
            <person name="Katagiri S."/>
            <person name="Kikuta A."/>
            <person name="Kobayashi H."/>
            <person name="Kobayashi N."/>
            <person name="Machita K."/>
            <person name="Maehara T."/>
            <person name="Masukawa M."/>
            <person name="Mizubayashi T."/>
            <person name="Mukai Y."/>
            <person name="Nagasaki H."/>
            <person name="Nagata Y."/>
            <person name="Naito S."/>
            <person name="Nakashima M."/>
            <person name="Nakama Y."/>
            <person name="Nakamichi Y."/>
            <person name="Nakamura M."/>
            <person name="Meguro A."/>
            <person name="Negishi M."/>
            <person name="Ohta I."/>
            <person name="Ohta T."/>
            <person name="Okamoto M."/>
            <person name="Ono N."/>
            <person name="Saji S."/>
            <person name="Sakaguchi M."/>
            <person name="Sakai K."/>
            <person name="Shibata M."/>
            <person name="Shimokawa T."/>
            <person name="Song J."/>
            <person name="Takazaki Y."/>
            <person name="Terasawa K."/>
            <person name="Tsugane M."/>
            <person name="Tsuji K."/>
            <person name="Ueda S."/>
            <person name="Waki K."/>
            <person name="Yamagata H."/>
            <person name="Yamamoto M."/>
            <person name="Yamamoto S."/>
            <person name="Yamane H."/>
            <person name="Yoshiki S."/>
            <person name="Yoshihara R."/>
            <person name="Yukawa K."/>
            <person name="Zhong H."/>
            <person name="Yano M."/>
            <person name="Yuan Q."/>
            <person name="Ouyang S."/>
            <person name="Liu J."/>
            <person name="Jones K.M."/>
            <person name="Gansberger K."/>
            <person name="Moffat K."/>
            <person name="Hill J."/>
            <person name="Bera J."/>
            <person name="Fadrosh D."/>
            <person name="Jin S."/>
            <person name="Johri S."/>
            <person name="Kim M."/>
            <person name="Overton L."/>
            <person name="Reardon M."/>
            <person name="Tsitrin T."/>
            <person name="Vuong H."/>
            <person name="Weaver B."/>
            <person name="Ciecko A."/>
            <person name="Tallon L."/>
            <person name="Jackson J."/>
            <person name="Pai G."/>
            <person name="Aken S.V."/>
            <person name="Utterback T."/>
            <person name="Reidmuller S."/>
            <person name="Feldblyum T."/>
            <person name="Hsiao J."/>
            <person name="Zismann V."/>
            <person name="Iobst S."/>
            <person name="de Vazeille A.R."/>
            <person name="Buell C.R."/>
            <person name="Ying K."/>
            <person name="Li Y."/>
            <person name="Lu T."/>
            <person name="Huang Y."/>
            <person name="Zhao Q."/>
            <person name="Feng Q."/>
            <person name="Zhang L."/>
            <person name="Zhu J."/>
            <person name="Weng Q."/>
            <person name="Mu J."/>
            <person name="Lu Y."/>
            <person name="Fan D."/>
            <person name="Liu Y."/>
            <person name="Guan J."/>
            <person name="Zhang Y."/>
            <person name="Yu S."/>
            <person name="Liu X."/>
            <person name="Zhang Y."/>
            <person name="Hong G."/>
            <person name="Han B."/>
            <person name="Choisne N."/>
            <person name="Demange N."/>
            <person name="Orjeda G."/>
            <person name="Samain S."/>
            <person name="Cattolico L."/>
            <person name="Pelletier E."/>
            <person name="Couloux A."/>
            <person name="Segurens B."/>
            <person name="Wincker P."/>
            <person name="D'Hont A."/>
            <person name="Scarpelli C."/>
            <person name="Weissenbach J."/>
            <person name="Salanoubat M."/>
            <person name="Quetier F."/>
            <person name="Yu Y."/>
            <person name="Kim H.R."/>
            <person name="Rambo T."/>
            <person name="Currie J."/>
            <person name="Collura K."/>
            <person name="Luo M."/>
            <person name="Yang T."/>
            <person name="Ammiraju J.S.S."/>
            <person name="Engler F."/>
            <person name="Soderlund C."/>
            <person name="Wing R.A."/>
            <person name="Palmer L.E."/>
            <person name="de la Bastide M."/>
            <person name="Spiegel L."/>
            <person name="Nascimento L."/>
            <person name="Zutavern T."/>
            <person name="O'Shaughnessy A."/>
            <person name="Dike S."/>
            <person name="Dedhia N."/>
            <person name="Preston R."/>
            <person name="Balija V."/>
            <person name="McCombie W.R."/>
            <person name="Chow T."/>
            <person name="Chen H."/>
            <person name="Chung M."/>
            <person name="Chen C."/>
            <person name="Shaw J."/>
            <person name="Wu H."/>
            <person name="Hsiao K."/>
            <person name="Chao Y."/>
            <person name="Chu M."/>
            <person name="Cheng C."/>
            <person name="Hour A."/>
            <person name="Lee P."/>
            <person name="Lin S."/>
            <person name="Lin Y."/>
            <person name="Liou J."/>
            <person name="Liu S."/>
            <person name="Hsing Y."/>
            <person name="Raghuvanshi S."/>
            <person name="Mohanty A."/>
            <person name="Bharti A.K."/>
            <person name="Gaur A."/>
            <person name="Gupta V."/>
            <person name="Kumar D."/>
            <person name="Ravi V."/>
            <person name="Vij S."/>
            <person name="Kapur A."/>
            <person name="Khurana P."/>
            <person name="Khurana P."/>
            <person name="Khurana J.P."/>
            <person name="Tyagi A.K."/>
            <person name="Gaikwad K."/>
            <person name="Singh A."/>
            <person name="Dalal V."/>
            <person name="Srivastava S."/>
            <person name="Dixit A."/>
            <person name="Pal A.K."/>
            <person name="Ghazi I.A."/>
            <person name="Yadav M."/>
            <person name="Pandit A."/>
            <person name="Bhargava A."/>
            <person name="Sureshbabu K."/>
            <person name="Batra K."/>
            <person name="Sharma T.R."/>
            <person name="Mohapatra T."/>
            <person name="Singh N.K."/>
            <person name="Messing J."/>
            <person name="Nelson A.B."/>
            <person name="Fuks G."/>
            <person name="Kavchok S."/>
            <person name="Keizer G."/>
            <person name="Linton E."/>
            <person name="Llaca V."/>
            <person name="Song R."/>
            <person name="Tanyolac B."/>
            <person name="Young S."/>
            <person name="Ho-Il K."/>
            <person name="Hahn J.H."/>
            <person name="Sangsakoo G."/>
            <person name="Vanavichit A."/>
            <person name="de Mattos Luiz.A.T."/>
            <person name="Zimmer P.D."/>
            <person name="Malone G."/>
            <person name="Dellagostin O."/>
            <person name="de Oliveira A.C."/>
            <person name="Bevan M."/>
            <person name="Bancroft I."/>
            <person name="Minx P."/>
            <person name="Cordum H."/>
            <person name="Wilson R."/>
            <person name="Cheng Z."/>
            <person name="Jin W."/>
            <person name="Jiang J."/>
            <person name="Leong S.A."/>
            <person name="Iwama H."/>
            <person name="Gojobori T."/>
            <person name="Itoh T."/>
            <person name="Niimura Y."/>
            <person name="Fujii Y."/>
            <person name="Habara T."/>
            <person name="Sakai H."/>
            <person name="Sato Y."/>
            <person name="Wilson G."/>
            <person name="Kumar K."/>
            <person name="McCouch S."/>
            <person name="Juretic N."/>
            <person name="Hoen D."/>
            <person name="Wright S."/>
            <person name="Bruskiewich R."/>
            <person name="Bureau T."/>
            <person name="Miyao A."/>
            <person name="Hirochika H."/>
            <person name="Nishikawa T."/>
            <person name="Kadowaki K."/>
            <person name="Sugiura M."/>
            <person name="Burr B."/>
            <person name="Sasaki T."/>
        </authorList>
    </citation>
    <scope>NUCLEOTIDE SEQUENCE [LARGE SCALE GENOMIC DNA]</scope>
    <source>
        <strain evidence="3">cv. Nipponbare</strain>
    </source>
</reference>
<organism evidence="2 3">
    <name type="scientific">Oryza sativa subsp. japonica</name>
    <name type="common">Rice</name>
    <dbReference type="NCBI Taxonomy" id="39947"/>
    <lineage>
        <taxon>Eukaryota</taxon>
        <taxon>Viridiplantae</taxon>
        <taxon>Streptophyta</taxon>
        <taxon>Embryophyta</taxon>
        <taxon>Tracheophyta</taxon>
        <taxon>Spermatophyta</taxon>
        <taxon>Magnoliopsida</taxon>
        <taxon>Liliopsida</taxon>
        <taxon>Poales</taxon>
        <taxon>Poaceae</taxon>
        <taxon>BOP clade</taxon>
        <taxon>Oryzoideae</taxon>
        <taxon>Oryzeae</taxon>
        <taxon>Oryzinae</taxon>
        <taxon>Oryza</taxon>
        <taxon>Oryza sativa</taxon>
    </lineage>
</organism>
<feature type="compositionally biased region" description="Basic and acidic residues" evidence="1">
    <location>
        <begin position="10"/>
        <end position="34"/>
    </location>
</feature>
<evidence type="ECO:0000313" key="2">
    <source>
        <dbReference type="EMBL" id="BAS88503.1"/>
    </source>
</evidence>
<dbReference type="Gramene" id="Os04t0307800-00">
    <property type="protein sequence ID" value="Os04t0307800-00"/>
    <property type="gene ID" value="Os04g0307800"/>
</dbReference>
<dbReference type="STRING" id="39947.A0A0P0W8D9"/>
<name>A0A0P0W8D9_ORYSJ</name>
<accession>A0A0P0W8D9</accession>
<dbReference type="AlphaFoldDB" id="A0A0P0W8D9"/>
<feature type="region of interest" description="Disordered" evidence="1">
    <location>
        <begin position="1"/>
        <end position="48"/>
    </location>
</feature>
<proteinExistence type="predicted"/>
<dbReference type="PaxDb" id="39947-A0A0P0W8D9"/>
<evidence type="ECO:0000256" key="1">
    <source>
        <dbReference type="SAM" id="MobiDB-lite"/>
    </source>
</evidence>
<dbReference type="EMBL" id="AP014960">
    <property type="protein sequence ID" value="BAS88503.1"/>
    <property type="molecule type" value="Genomic_DNA"/>
</dbReference>
<dbReference type="InParanoid" id="A0A0P0W8D9"/>
<feature type="non-terminal residue" evidence="2">
    <location>
        <position position="160"/>
    </location>
</feature>
<protein>
    <submittedName>
        <fullName evidence="2">Os04g0307800 protein</fullName>
    </submittedName>
</protein>
<reference evidence="2 3" key="3">
    <citation type="journal article" date="2013" name="Rice">
        <title>Improvement of the Oryza sativa Nipponbare reference genome using next generation sequence and optical map data.</title>
        <authorList>
            <person name="Kawahara Y."/>
            <person name="de la Bastide M."/>
            <person name="Hamilton J.P."/>
            <person name="Kanamori H."/>
            <person name="McCombie W.R."/>
            <person name="Ouyang S."/>
            <person name="Schwartz D.C."/>
            <person name="Tanaka T."/>
            <person name="Wu J."/>
            <person name="Zhou S."/>
            <person name="Childs K.L."/>
            <person name="Davidson R.M."/>
            <person name="Lin H."/>
            <person name="Quesada-Ocampo L."/>
            <person name="Vaillancourt B."/>
            <person name="Sakai H."/>
            <person name="Lee S.S."/>
            <person name="Kim J."/>
            <person name="Numa H."/>
            <person name="Itoh T."/>
            <person name="Buell C.R."/>
            <person name="Matsumoto T."/>
        </authorList>
    </citation>
    <scope>NUCLEOTIDE SEQUENCE [LARGE SCALE GENOMIC DNA]</scope>
    <source>
        <strain evidence="3">cv. Nipponbare</strain>
    </source>
</reference>
<keyword evidence="3" id="KW-1185">Reference proteome</keyword>
<gene>
    <name evidence="2" type="ordered locus">Os04g0307800</name>
    <name evidence="2" type="ORF">OSNPB_040307800</name>
</gene>
<reference evidence="2 3" key="2">
    <citation type="journal article" date="2013" name="Plant Cell Physiol.">
        <title>Rice Annotation Project Database (RAP-DB): an integrative and interactive database for rice genomics.</title>
        <authorList>
            <person name="Sakai H."/>
            <person name="Lee S.S."/>
            <person name="Tanaka T."/>
            <person name="Numa H."/>
            <person name="Kim J."/>
            <person name="Kawahara Y."/>
            <person name="Wakimoto H."/>
            <person name="Yang C.C."/>
            <person name="Iwamoto M."/>
            <person name="Abe T."/>
            <person name="Yamada Y."/>
            <person name="Muto A."/>
            <person name="Inokuchi H."/>
            <person name="Ikemura T."/>
            <person name="Matsumoto T."/>
            <person name="Sasaki T."/>
            <person name="Itoh T."/>
        </authorList>
    </citation>
    <scope>NUCLEOTIDE SEQUENCE [LARGE SCALE GENOMIC DNA]</scope>
    <source>
        <strain evidence="3">cv. Nipponbare</strain>
    </source>
</reference>
<sequence>SWRGKRKRSGTAEERRGGRTTGRDGEENAEKEKEQEEEEAVASASPLAEHASSGASSAISFPLRWPSLPHAVLGETAFGETIFEPFEGIDLDILSLLSDRQLKLASLDNNVRLSCFINPRLNHVRESATKTILQIAKVVLGLSSYIDGKLLGQSSGFLKE</sequence>
<evidence type="ECO:0000313" key="3">
    <source>
        <dbReference type="Proteomes" id="UP000059680"/>
    </source>
</evidence>